<protein>
    <submittedName>
        <fullName evidence="1">Uncharacterized protein</fullName>
    </submittedName>
</protein>
<gene>
    <name evidence="1" type="ORF">ACFQ3N_14505</name>
</gene>
<comment type="caution">
    <text evidence="1">The sequence shown here is derived from an EMBL/GenBank/DDBJ whole genome shotgun (WGS) entry which is preliminary data.</text>
</comment>
<accession>A0ABW3LNI6</accession>
<sequence length="42" mass="4669">MAEVGEKHGKVGSTAMAIFSMINNNNKVMLPYRLWGELAFIV</sequence>
<name>A0ABW3LNI6_9BACI</name>
<evidence type="ECO:0000313" key="2">
    <source>
        <dbReference type="Proteomes" id="UP001597040"/>
    </source>
</evidence>
<reference evidence="2" key="1">
    <citation type="journal article" date="2019" name="Int. J. Syst. Evol. Microbiol.">
        <title>The Global Catalogue of Microorganisms (GCM) 10K type strain sequencing project: providing services to taxonomists for standard genome sequencing and annotation.</title>
        <authorList>
            <consortium name="The Broad Institute Genomics Platform"/>
            <consortium name="The Broad Institute Genome Sequencing Center for Infectious Disease"/>
            <person name="Wu L."/>
            <person name="Ma J."/>
        </authorList>
    </citation>
    <scope>NUCLEOTIDE SEQUENCE [LARGE SCALE GENOMIC DNA]</scope>
    <source>
        <strain evidence="2">CCUG 56754</strain>
    </source>
</reference>
<dbReference type="RefSeq" id="WP_390363256.1">
    <property type="nucleotide sequence ID" value="NZ_JBHTKJ010000040.1"/>
</dbReference>
<dbReference type="EMBL" id="JBHTKJ010000040">
    <property type="protein sequence ID" value="MFD1039597.1"/>
    <property type="molecule type" value="Genomic_DNA"/>
</dbReference>
<keyword evidence="2" id="KW-1185">Reference proteome</keyword>
<evidence type="ECO:0000313" key="1">
    <source>
        <dbReference type="EMBL" id="MFD1039597.1"/>
    </source>
</evidence>
<proteinExistence type="predicted"/>
<dbReference type="Proteomes" id="UP001597040">
    <property type="component" value="Unassembled WGS sequence"/>
</dbReference>
<organism evidence="1 2">
    <name type="scientific">Virgibacillus byunsanensis</name>
    <dbReference type="NCBI Taxonomy" id="570945"/>
    <lineage>
        <taxon>Bacteria</taxon>
        <taxon>Bacillati</taxon>
        <taxon>Bacillota</taxon>
        <taxon>Bacilli</taxon>
        <taxon>Bacillales</taxon>
        <taxon>Bacillaceae</taxon>
        <taxon>Virgibacillus</taxon>
    </lineage>
</organism>